<evidence type="ECO:0000313" key="1">
    <source>
        <dbReference type="Ensembl" id="ENSRBIP00000004488.1"/>
    </source>
</evidence>
<organism evidence="1 2">
    <name type="scientific">Rhinopithecus bieti</name>
    <name type="common">Black snub-nosed monkey</name>
    <name type="synonym">Pygathrix bieti</name>
    <dbReference type="NCBI Taxonomy" id="61621"/>
    <lineage>
        <taxon>Eukaryota</taxon>
        <taxon>Metazoa</taxon>
        <taxon>Chordata</taxon>
        <taxon>Craniata</taxon>
        <taxon>Vertebrata</taxon>
        <taxon>Euteleostomi</taxon>
        <taxon>Mammalia</taxon>
        <taxon>Eutheria</taxon>
        <taxon>Euarchontoglires</taxon>
        <taxon>Primates</taxon>
        <taxon>Haplorrhini</taxon>
        <taxon>Catarrhini</taxon>
        <taxon>Cercopithecidae</taxon>
        <taxon>Colobinae</taxon>
        <taxon>Rhinopithecus</taxon>
    </lineage>
</organism>
<evidence type="ECO:0000313" key="2">
    <source>
        <dbReference type="Proteomes" id="UP000233180"/>
    </source>
</evidence>
<proteinExistence type="predicted"/>
<protein>
    <submittedName>
        <fullName evidence="1">Uncharacterized protein</fullName>
    </submittedName>
</protein>
<dbReference type="Ensembl" id="ENSRBIT00000022592.1">
    <property type="protein sequence ID" value="ENSRBIP00000004488.1"/>
    <property type="gene ID" value="ENSRBIG00000020606.1"/>
</dbReference>
<accession>A0A2K6JZM1</accession>
<keyword evidence="2" id="KW-1185">Reference proteome</keyword>
<reference evidence="1" key="3">
    <citation type="submission" date="2025-09" db="UniProtKB">
        <authorList>
            <consortium name="Ensembl"/>
        </authorList>
    </citation>
    <scope>IDENTIFICATION</scope>
</reference>
<sequence>MPLSILTTNLHPHLTAALIKKRKLKMLLVTVCPRRTYILLKRKLLPFFLGK</sequence>
<reference evidence="1 2" key="1">
    <citation type="submission" date="2016-06" db="EMBL/GenBank/DDBJ databases">
        <title>Genome of Rhinopithecus bieti.</title>
        <authorList>
            <person name="Wu"/>
            <person name="C.-I. and Zhang"/>
            <person name="Y."/>
        </authorList>
    </citation>
    <scope>NUCLEOTIDE SEQUENCE</scope>
</reference>
<dbReference type="Proteomes" id="UP000233180">
    <property type="component" value="Unassembled WGS sequence"/>
</dbReference>
<dbReference type="GeneTree" id="ENSGT00910000148933"/>
<name>A0A2K6JZM1_RHIBE</name>
<dbReference type="AlphaFoldDB" id="A0A2K6JZM1"/>
<reference evidence="1" key="2">
    <citation type="submission" date="2025-08" db="UniProtKB">
        <authorList>
            <consortium name="Ensembl"/>
        </authorList>
    </citation>
    <scope>IDENTIFICATION</scope>
</reference>